<dbReference type="Gene3D" id="1.20.1600.10">
    <property type="entry name" value="Outer membrane efflux proteins (OEP)"/>
    <property type="match status" value="1"/>
</dbReference>
<organism evidence="8 9">
    <name type="scientific">Planktotalea frisia</name>
    <dbReference type="NCBI Taxonomy" id="696762"/>
    <lineage>
        <taxon>Bacteria</taxon>
        <taxon>Pseudomonadati</taxon>
        <taxon>Pseudomonadota</taxon>
        <taxon>Alphaproteobacteria</taxon>
        <taxon>Rhodobacterales</taxon>
        <taxon>Paracoccaceae</taxon>
        <taxon>Planktotalea</taxon>
    </lineage>
</organism>
<keyword evidence="4" id="KW-1134">Transmembrane beta strand</keyword>
<evidence type="ECO:0000256" key="5">
    <source>
        <dbReference type="ARBA" id="ARBA00022692"/>
    </source>
</evidence>
<reference evidence="8 9" key="1">
    <citation type="submission" date="2016-10" db="EMBL/GenBank/DDBJ databases">
        <title>Genome sequence of Planktotalea frisia SH6-1.</title>
        <authorList>
            <person name="Poehlein A."/>
            <person name="Bakenhus I."/>
            <person name="Voget S."/>
            <person name="Brinkhoff T."/>
            <person name="Simon M."/>
        </authorList>
    </citation>
    <scope>NUCLEOTIDE SEQUENCE [LARGE SCALE GENOMIC DNA]</scope>
    <source>
        <strain evidence="8 9">SH6-1</strain>
    </source>
</reference>
<sequence length="469" mass="50233">MFDLKAKTKRWGVALGVTLMLAQPSNAETLSDALVGAFNHSGLLEQNRALLRAADEDVAIAMASLRPIVNFTGSLGRSFSRTTSSSLGTISDTGNTAATIGIAMELLIYDGGQSKIAIEAAKENVLATRARLLSLEQNVLLRAIQAYMNVRRTTETVVLRQSNVRLISQELRAARDRFEVGEITRTDVALAEARLAAARSALAAAEGGLISAQEEYRAAVGHKPGNLRAPRSLPKTANSVDKAKAIAVRNHPDMQAVKHDVSAADLNVMRAEAASRGNLRLRGGVNTSRSLSAKTKTNSGSVSLEATVPIYQGGRLPALIRQAMARRDAARSGLHITKHQLEQGVGNAFAQLRVAAASIEASQRQIRAATVAFRGVREEANVGSRTTLDVLNAEQELLNARSALIGVQTDQFIAAYSALASMGLLTAKHLNLPVQQYDPTAYYNLVKDAPARSKQGDKLDRVMRSLGKK</sequence>
<gene>
    <name evidence="8" type="primary">bepC</name>
    <name evidence="8" type="ORF">PFRI_20730</name>
</gene>
<proteinExistence type="inferred from homology"/>
<evidence type="ECO:0000256" key="4">
    <source>
        <dbReference type="ARBA" id="ARBA00022452"/>
    </source>
</evidence>
<comment type="similarity">
    <text evidence="2">Belongs to the outer membrane factor (OMF) (TC 1.B.17) family.</text>
</comment>
<evidence type="ECO:0000313" key="9">
    <source>
        <dbReference type="Proteomes" id="UP000184514"/>
    </source>
</evidence>
<dbReference type="OrthoDB" id="9789368at2"/>
<dbReference type="InterPro" id="IPR010130">
    <property type="entry name" value="T1SS_OMP_TolC"/>
</dbReference>
<dbReference type="SUPFAM" id="SSF56954">
    <property type="entry name" value="Outer membrane efflux proteins (OEP)"/>
    <property type="match status" value="1"/>
</dbReference>
<dbReference type="GO" id="GO:0015288">
    <property type="term" value="F:porin activity"/>
    <property type="evidence" value="ECO:0007669"/>
    <property type="project" value="TreeGrafter"/>
</dbReference>
<evidence type="ECO:0000256" key="1">
    <source>
        <dbReference type="ARBA" id="ARBA00004442"/>
    </source>
</evidence>
<keyword evidence="6" id="KW-0472">Membrane</keyword>
<dbReference type="GO" id="GO:0009279">
    <property type="term" value="C:cell outer membrane"/>
    <property type="evidence" value="ECO:0007669"/>
    <property type="project" value="UniProtKB-SubCell"/>
</dbReference>
<dbReference type="NCBIfam" id="TIGR01844">
    <property type="entry name" value="type_I_sec_TolC"/>
    <property type="match status" value="1"/>
</dbReference>
<accession>A0A1L9NWN3</accession>
<evidence type="ECO:0000256" key="7">
    <source>
        <dbReference type="ARBA" id="ARBA00023237"/>
    </source>
</evidence>
<dbReference type="PANTHER" id="PTHR30026:SF22">
    <property type="entry name" value="OUTER MEMBRANE EFFLUX PROTEIN"/>
    <property type="match status" value="1"/>
</dbReference>
<evidence type="ECO:0000256" key="2">
    <source>
        <dbReference type="ARBA" id="ARBA00007613"/>
    </source>
</evidence>
<dbReference type="InterPro" id="IPR051906">
    <property type="entry name" value="TolC-like"/>
</dbReference>
<dbReference type="Pfam" id="PF02321">
    <property type="entry name" value="OEP"/>
    <property type="match status" value="2"/>
</dbReference>
<evidence type="ECO:0000256" key="6">
    <source>
        <dbReference type="ARBA" id="ARBA00023136"/>
    </source>
</evidence>
<dbReference type="GO" id="GO:1990281">
    <property type="term" value="C:efflux pump complex"/>
    <property type="evidence" value="ECO:0007669"/>
    <property type="project" value="TreeGrafter"/>
</dbReference>
<dbReference type="STRING" id="696762.PFRI_20730"/>
<comment type="subcellular location">
    <subcellularLocation>
        <location evidence="1">Cell outer membrane</location>
    </subcellularLocation>
</comment>
<evidence type="ECO:0000313" key="8">
    <source>
        <dbReference type="EMBL" id="OJI93690.1"/>
    </source>
</evidence>
<dbReference type="EMBL" id="MLCB01000135">
    <property type="protein sequence ID" value="OJI93690.1"/>
    <property type="molecule type" value="Genomic_DNA"/>
</dbReference>
<keyword evidence="5" id="KW-0812">Transmembrane</keyword>
<dbReference type="PANTHER" id="PTHR30026">
    <property type="entry name" value="OUTER MEMBRANE PROTEIN TOLC"/>
    <property type="match status" value="1"/>
</dbReference>
<comment type="caution">
    <text evidence="8">The sequence shown here is derived from an EMBL/GenBank/DDBJ whole genome shotgun (WGS) entry which is preliminary data.</text>
</comment>
<evidence type="ECO:0000256" key="3">
    <source>
        <dbReference type="ARBA" id="ARBA00022448"/>
    </source>
</evidence>
<dbReference type="Proteomes" id="UP000184514">
    <property type="component" value="Unassembled WGS sequence"/>
</dbReference>
<dbReference type="InterPro" id="IPR003423">
    <property type="entry name" value="OMP_efflux"/>
</dbReference>
<dbReference type="GO" id="GO:0015562">
    <property type="term" value="F:efflux transmembrane transporter activity"/>
    <property type="evidence" value="ECO:0007669"/>
    <property type="project" value="InterPro"/>
</dbReference>
<keyword evidence="9" id="KW-1185">Reference proteome</keyword>
<keyword evidence="3" id="KW-0813">Transport</keyword>
<dbReference type="AlphaFoldDB" id="A0A1L9NWN3"/>
<keyword evidence="7" id="KW-0998">Cell outer membrane</keyword>
<protein>
    <submittedName>
        <fullName evidence="8">Outer membrane efflux protein BepC</fullName>
    </submittedName>
</protein>
<name>A0A1L9NWN3_9RHOB</name>
<dbReference type="RefSeq" id="WP_072630659.1">
    <property type="nucleotide sequence ID" value="NZ_JABBAN010000129.1"/>
</dbReference>